<dbReference type="Proteomes" id="UP001497623">
    <property type="component" value="Unassembled WGS sequence"/>
</dbReference>
<protein>
    <submittedName>
        <fullName evidence="15">Uncharacterized protein</fullName>
    </submittedName>
</protein>
<evidence type="ECO:0000256" key="3">
    <source>
        <dbReference type="ARBA" id="ARBA00022448"/>
    </source>
</evidence>
<dbReference type="InterPro" id="IPR015683">
    <property type="entry name" value="Ionotropic_Glu_rcpt"/>
</dbReference>
<evidence type="ECO:0000256" key="10">
    <source>
        <dbReference type="ARBA" id="ARBA00023286"/>
    </source>
</evidence>
<keyword evidence="16" id="KW-1185">Reference proteome</keyword>
<evidence type="ECO:0000313" key="16">
    <source>
        <dbReference type="Proteomes" id="UP001497623"/>
    </source>
</evidence>
<dbReference type="GO" id="GO:0016020">
    <property type="term" value="C:membrane"/>
    <property type="evidence" value="ECO:0007669"/>
    <property type="project" value="UniProtKB-SubCell"/>
</dbReference>
<proteinExistence type="inferred from homology"/>
<keyword evidence="7 12" id="KW-0472">Membrane</keyword>
<dbReference type="SMART" id="SM00918">
    <property type="entry name" value="Lig_chan-Glu_bd"/>
    <property type="match status" value="1"/>
</dbReference>
<evidence type="ECO:0000256" key="12">
    <source>
        <dbReference type="SAM" id="Phobius"/>
    </source>
</evidence>
<comment type="similarity">
    <text evidence="2">Belongs to the glutamate-gated ion channel (TC 1.A.10.1) family.</text>
</comment>
<feature type="non-terminal residue" evidence="15">
    <location>
        <position position="156"/>
    </location>
</feature>
<dbReference type="InterPro" id="IPR001320">
    <property type="entry name" value="Iontro_rcpt_C"/>
</dbReference>
<sequence length="156" mass="17942">AKPWMDIVIDETTGKKTYEGYCFELTEYLAEMKNFDYEFVFPKDGQYGGRMENGSWNGLVGDLANGETDIIVAPLTMTSEREEVIDFVAPYFDQSGISIVIRRSKPEESLFKFMLVLRWEVWVSIMAALVVTGFMIWLLDRYSPYSAQNNAHAYSQ</sequence>
<dbReference type="Gene3D" id="3.40.190.10">
    <property type="entry name" value="Periplasmic binding protein-like II"/>
    <property type="match status" value="1"/>
</dbReference>
<keyword evidence="11" id="KW-0407">Ion channel</keyword>
<evidence type="ECO:0000256" key="9">
    <source>
        <dbReference type="ARBA" id="ARBA00023180"/>
    </source>
</evidence>
<dbReference type="SUPFAM" id="SSF53850">
    <property type="entry name" value="Periplasmic binding protein-like II"/>
    <property type="match status" value="1"/>
</dbReference>
<dbReference type="Gene3D" id="1.10.287.70">
    <property type="match status" value="1"/>
</dbReference>
<evidence type="ECO:0000256" key="5">
    <source>
        <dbReference type="ARBA" id="ARBA00022989"/>
    </source>
</evidence>
<dbReference type="PANTHER" id="PTHR18966">
    <property type="entry name" value="IONOTROPIC GLUTAMATE RECEPTOR"/>
    <property type="match status" value="1"/>
</dbReference>
<evidence type="ECO:0000313" key="15">
    <source>
        <dbReference type="EMBL" id="CAL4208831.1"/>
    </source>
</evidence>
<feature type="transmembrane region" description="Helical" evidence="12">
    <location>
        <begin position="119"/>
        <end position="139"/>
    </location>
</feature>
<gene>
    <name evidence="15" type="ORF">MNOR_LOCUS38175</name>
</gene>
<evidence type="ECO:0000256" key="6">
    <source>
        <dbReference type="ARBA" id="ARBA00023065"/>
    </source>
</evidence>
<evidence type="ECO:0000256" key="4">
    <source>
        <dbReference type="ARBA" id="ARBA00022692"/>
    </source>
</evidence>
<evidence type="ECO:0000256" key="1">
    <source>
        <dbReference type="ARBA" id="ARBA00004141"/>
    </source>
</evidence>
<comment type="caution">
    <text evidence="15">The sequence shown here is derived from an EMBL/GenBank/DDBJ whole genome shotgun (WGS) entry which is preliminary data.</text>
</comment>
<dbReference type="FunFam" id="3.40.190.10:FF:000024">
    <property type="entry name" value="Glutamate receptor, ionotropic, delta 1"/>
    <property type="match status" value="1"/>
</dbReference>
<evidence type="ECO:0000256" key="11">
    <source>
        <dbReference type="ARBA" id="ARBA00023303"/>
    </source>
</evidence>
<evidence type="ECO:0000256" key="7">
    <source>
        <dbReference type="ARBA" id="ARBA00023136"/>
    </source>
</evidence>
<keyword evidence="5 12" id="KW-1133">Transmembrane helix</keyword>
<dbReference type="AlphaFoldDB" id="A0AAV2SMC7"/>
<comment type="subcellular location">
    <subcellularLocation>
        <location evidence="1">Membrane</location>
        <topology evidence="1">Multi-pass membrane protein</topology>
    </subcellularLocation>
</comment>
<keyword evidence="6" id="KW-0406">Ion transport</keyword>
<accession>A0AAV2SMC7</accession>
<keyword evidence="10" id="KW-1071">Ligand-gated ion channel</keyword>
<dbReference type="GO" id="GO:0015276">
    <property type="term" value="F:ligand-gated monoatomic ion channel activity"/>
    <property type="evidence" value="ECO:0007669"/>
    <property type="project" value="InterPro"/>
</dbReference>
<organism evidence="15 16">
    <name type="scientific">Meganyctiphanes norvegica</name>
    <name type="common">Northern krill</name>
    <name type="synonym">Thysanopoda norvegica</name>
    <dbReference type="NCBI Taxonomy" id="48144"/>
    <lineage>
        <taxon>Eukaryota</taxon>
        <taxon>Metazoa</taxon>
        <taxon>Ecdysozoa</taxon>
        <taxon>Arthropoda</taxon>
        <taxon>Crustacea</taxon>
        <taxon>Multicrustacea</taxon>
        <taxon>Malacostraca</taxon>
        <taxon>Eumalacostraca</taxon>
        <taxon>Eucarida</taxon>
        <taxon>Euphausiacea</taxon>
        <taxon>Euphausiidae</taxon>
        <taxon>Meganyctiphanes</taxon>
    </lineage>
</organism>
<keyword evidence="8" id="KW-0675">Receptor</keyword>
<evidence type="ECO:0000256" key="2">
    <source>
        <dbReference type="ARBA" id="ARBA00008685"/>
    </source>
</evidence>
<feature type="domain" description="Ionotropic glutamate receptor L-glutamate and glycine-binding" evidence="14">
    <location>
        <begin position="3"/>
        <end position="65"/>
    </location>
</feature>
<feature type="domain" description="Ionotropic glutamate receptor C-terminal" evidence="13">
    <location>
        <begin position="8"/>
        <end position="155"/>
    </location>
</feature>
<reference evidence="15 16" key="1">
    <citation type="submission" date="2024-05" db="EMBL/GenBank/DDBJ databases">
        <authorList>
            <person name="Wallberg A."/>
        </authorList>
    </citation>
    <scope>NUCLEOTIDE SEQUENCE [LARGE SCALE GENOMIC DNA]</scope>
</reference>
<evidence type="ECO:0000259" key="13">
    <source>
        <dbReference type="SMART" id="SM00079"/>
    </source>
</evidence>
<dbReference type="InterPro" id="IPR019594">
    <property type="entry name" value="Glu/Gly-bd"/>
</dbReference>
<dbReference type="Pfam" id="PF10613">
    <property type="entry name" value="Lig_chan-Glu_bd"/>
    <property type="match status" value="1"/>
</dbReference>
<dbReference type="SMART" id="SM00079">
    <property type="entry name" value="PBPe"/>
    <property type="match status" value="1"/>
</dbReference>
<feature type="non-terminal residue" evidence="15">
    <location>
        <position position="1"/>
    </location>
</feature>
<dbReference type="EMBL" id="CAXKWB010084061">
    <property type="protein sequence ID" value="CAL4208831.1"/>
    <property type="molecule type" value="Genomic_DNA"/>
</dbReference>
<evidence type="ECO:0000259" key="14">
    <source>
        <dbReference type="SMART" id="SM00918"/>
    </source>
</evidence>
<evidence type="ECO:0000256" key="8">
    <source>
        <dbReference type="ARBA" id="ARBA00023170"/>
    </source>
</evidence>
<keyword evidence="9" id="KW-0325">Glycoprotein</keyword>
<name>A0AAV2SMC7_MEGNR</name>
<keyword evidence="4 12" id="KW-0812">Transmembrane</keyword>
<keyword evidence="3" id="KW-0813">Transport</keyword>